<keyword evidence="2 7" id="KW-0820">tRNA-binding</keyword>
<keyword evidence="6 7" id="KW-0687">Ribonucleoprotein</keyword>
<dbReference type="InterPro" id="IPR000235">
    <property type="entry name" value="Ribosomal_uS7"/>
</dbReference>
<feature type="domain" description="Small ribosomal subunit protein uS7" evidence="9">
    <location>
        <begin position="2"/>
        <end position="149"/>
    </location>
</feature>
<dbReference type="GO" id="GO:0006412">
    <property type="term" value="P:translation"/>
    <property type="evidence" value="ECO:0007669"/>
    <property type="project" value="UniProtKB-UniRule"/>
</dbReference>
<keyword evidence="3 7" id="KW-0699">rRNA-binding</keyword>
<dbReference type="RefSeq" id="WP_126981065.1">
    <property type="nucleotide sequence ID" value="NZ_CAWUGC010000010.1"/>
</dbReference>
<dbReference type="HAMAP" id="MF_00480_B">
    <property type="entry name" value="Ribosomal_uS7_B"/>
    <property type="match status" value="1"/>
</dbReference>
<gene>
    <name evidence="7 10" type="primary">rpsG</name>
    <name evidence="10" type="ORF">CUZ56_02903</name>
</gene>
<reference evidence="10 11" key="1">
    <citation type="submission" date="2018-01" db="EMBL/GenBank/DDBJ databases">
        <title>Saezia sanguinis gen. nov., sp. nov., in the order Burkholderiales isolated from human blood.</title>
        <authorList>
            <person name="Medina-Pascual M.J."/>
            <person name="Valdezate S."/>
            <person name="Monzon S."/>
            <person name="Cuesta I."/>
            <person name="Carrasco G."/>
            <person name="Villalon P."/>
            <person name="Saez-Nieto J.A."/>
        </authorList>
    </citation>
    <scope>NUCLEOTIDE SEQUENCE [LARGE SCALE GENOMIC DNA]</scope>
    <source>
        <strain evidence="10 11">CNM695-12</strain>
    </source>
</reference>
<dbReference type="PIRSF" id="PIRSF002122">
    <property type="entry name" value="RPS7p_RPS7a_RPS5e_RPS7o"/>
    <property type="match status" value="1"/>
</dbReference>
<accession>A0A433S9M6</accession>
<evidence type="ECO:0000256" key="1">
    <source>
        <dbReference type="ARBA" id="ARBA00007151"/>
    </source>
</evidence>
<dbReference type="InterPro" id="IPR020606">
    <property type="entry name" value="Ribosomal_uS7_CS"/>
</dbReference>
<evidence type="ECO:0000256" key="8">
    <source>
        <dbReference type="RuleBase" id="RU003619"/>
    </source>
</evidence>
<dbReference type="SUPFAM" id="SSF47973">
    <property type="entry name" value="Ribosomal protein S7"/>
    <property type="match status" value="1"/>
</dbReference>
<dbReference type="InterPro" id="IPR036823">
    <property type="entry name" value="Ribosomal_uS7_dom_sf"/>
</dbReference>
<evidence type="ECO:0000256" key="4">
    <source>
        <dbReference type="ARBA" id="ARBA00022884"/>
    </source>
</evidence>
<dbReference type="PANTHER" id="PTHR11205">
    <property type="entry name" value="RIBOSOMAL PROTEIN S7"/>
    <property type="match status" value="1"/>
</dbReference>
<proteinExistence type="inferred from homology"/>
<dbReference type="Pfam" id="PF00177">
    <property type="entry name" value="Ribosomal_S7"/>
    <property type="match status" value="1"/>
</dbReference>
<dbReference type="AlphaFoldDB" id="A0A433S9M6"/>
<dbReference type="EMBL" id="PQSP01000012">
    <property type="protein sequence ID" value="RUS65446.1"/>
    <property type="molecule type" value="Genomic_DNA"/>
</dbReference>
<organism evidence="10 11">
    <name type="scientific">Saezia sanguinis</name>
    <dbReference type="NCBI Taxonomy" id="1965230"/>
    <lineage>
        <taxon>Bacteria</taxon>
        <taxon>Pseudomonadati</taxon>
        <taxon>Pseudomonadota</taxon>
        <taxon>Betaproteobacteria</taxon>
        <taxon>Burkholderiales</taxon>
        <taxon>Saeziaceae</taxon>
        <taxon>Saezia</taxon>
    </lineage>
</organism>
<evidence type="ECO:0000256" key="5">
    <source>
        <dbReference type="ARBA" id="ARBA00022980"/>
    </source>
</evidence>
<comment type="function">
    <text evidence="7">One of the primary rRNA binding proteins, it binds directly to 16S rRNA where it nucleates assembly of the head domain of the 30S subunit. Is located at the subunit interface close to the decoding center, probably blocks exit of the E-site tRNA.</text>
</comment>
<evidence type="ECO:0000256" key="6">
    <source>
        <dbReference type="ARBA" id="ARBA00023274"/>
    </source>
</evidence>
<protein>
    <recommendedName>
        <fullName evidence="7">Small ribosomal subunit protein uS7</fullName>
    </recommendedName>
</protein>
<dbReference type="GO" id="GO:0003735">
    <property type="term" value="F:structural constituent of ribosome"/>
    <property type="evidence" value="ECO:0007669"/>
    <property type="project" value="InterPro"/>
</dbReference>
<evidence type="ECO:0000313" key="10">
    <source>
        <dbReference type="EMBL" id="RUS65446.1"/>
    </source>
</evidence>
<dbReference type="PROSITE" id="PS00052">
    <property type="entry name" value="RIBOSOMAL_S7"/>
    <property type="match status" value="1"/>
</dbReference>
<keyword evidence="11" id="KW-1185">Reference proteome</keyword>
<dbReference type="Gene3D" id="1.10.455.10">
    <property type="entry name" value="Ribosomal protein S7 domain"/>
    <property type="match status" value="1"/>
</dbReference>
<comment type="similarity">
    <text evidence="1 7 8">Belongs to the universal ribosomal protein uS7 family.</text>
</comment>
<sequence length="156" mass="17701">MPRRREVPKREILPDPKYGNVEIAKFMNVIMQSGKKAVAERIVYGAFDQIEQKAGKDPLEVFIAAIGNVKPVVEVRSRRVGGANYQVPVEVRPVRRLALAMRWLKEAAQKRSEKSMAQRLAGELLDATEGRGGAMKKRDEVHRMAEANRAFSHFRF</sequence>
<name>A0A433S9M6_9BURK</name>
<evidence type="ECO:0000313" key="11">
    <source>
        <dbReference type="Proteomes" id="UP000286947"/>
    </source>
</evidence>
<dbReference type="FunFam" id="1.10.455.10:FF:000001">
    <property type="entry name" value="30S ribosomal protein S7"/>
    <property type="match status" value="1"/>
</dbReference>
<dbReference type="GO" id="GO:0019843">
    <property type="term" value="F:rRNA binding"/>
    <property type="evidence" value="ECO:0007669"/>
    <property type="project" value="UniProtKB-UniRule"/>
</dbReference>
<dbReference type="GO" id="GO:0000049">
    <property type="term" value="F:tRNA binding"/>
    <property type="evidence" value="ECO:0007669"/>
    <property type="project" value="UniProtKB-UniRule"/>
</dbReference>
<keyword evidence="5 7" id="KW-0689">Ribosomal protein</keyword>
<evidence type="ECO:0000259" key="9">
    <source>
        <dbReference type="Pfam" id="PF00177"/>
    </source>
</evidence>
<dbReference type="Proteomes" id="UP000286947">
    <property type="component" value="Unassembled WGS sequence"/>
</dbReference>
<dbReference type="NCBIfam" id="TIGR01029">
    <property type="entry name" value="rpsG_bact"/>
    <property type="match status" value="1"/>
</dbReference>
<evidence type="ECO:0000256" key="7">
    <source>
        <dbReference type="HAMAP-Rule" id="MF_00480"/>
    </source>
</evidence>
<dbReference type="OrthoDB" id="9807653at2"/>
<dbReference type="CDD" id="cd14869">
    <property type="entry name" value="uS7_Bacteria"/>
    <property type="match status" value="1"/>
</dbReference>
<evidence type="ECO:0000256" key="3">
    <source>
        <dbReference type="ARBA" id="ARBA00022730"/>
    </source>
</evidence>
<comment type="caution">
    <text evidence="10">The sequence shown here is derived from an EMBL/GenBank/DDBJ whole genome shotgun (WGS) entry which is preliminary data.</text>
</comment>
<comment type="subunit">
    <text evidence="7">Part of the 30S ribosomal subunit. Contacts proteins S9 and S11.</text>
</comment>
<dbReference type="GO" id="GO:0015935">
    <property type="term" value="C:small ribosomal subunit"/>
    <property type="evidence" value="ECO:0007669"/>
    <property type="project" value="InterPro"/>
</dbReference>
<dbReference type="InterPro" id="IPR005717">
    <property type="entry name" value="Ribosomal_uS7_bac/org-type"/>
</dbReference>
<dbReference type="InterPro" id="IPR023798">
    <property type="entry name" value="Ribosomal_uS7_dom"/>
</dbReference>
<evidence type="ECO:0000256" key="2">
    <source>
        <dbReference type="ARBA" id="ARBA00022555"/>
    </source>
</evidence>
<keyword evidence="4 7" id="KW-0694">RNA-binding</keyword>